<keyword evidence="7" id="KW-1185">Reference proteome</keyword>
<dbReference type="Pfam" id="PF22528">
    <property type="entry name" value="PRMT_C"/>
    <property type="match status" value="1"/>
</dbReference>
<dbReference type="InterPro" id="IPR055135">
    <property type="entry name" value="PRMT_dom"/>
</dbReference>
<dbReference type="InterPro" id="IPR025799">
    <property type="entry name" value="Arg_MeTrfase"/>
</dbReference>
<dbReference type="Gene3D" id="3.40.50.150">
    <property type="entry name" value="Vaccinia Virus protein VP39"/>
    <property type="match status" value="1"/>
</dbReference>
<dbReference type="CDD" id="cd02440">
    <property type="entry name" value="AdoMet_MTases"/>
    <property type="match status" value="1"/>
</dbReference>
<dbReference type="PANTHER" id="PTHR11006:SF4">
    <property type="entry name" value="PROTEIN ARGININE N-METHYLTRANSFERASE 7"/>
    <property type="match status" value="1"/>
</dbReference>
<organism evidence="6 7">
    <name type="scientific">Prorocentrum cordatum</name>
    <dbReference type="NCBI Taxonomy" id="2364126"/>
    <lineage>
        <taxon>Eukaryota</taxon>
        <taxon>Sar</taxon>
        <taxon>Alveolata</taxon>
        <taxon>Dinophyceae</taxon>
        <taxon>Prorocentrales</taxon>
        <taxon>Prorocentraceae</taxon>
        <taxon>Prorocentrum</taxon>
    </lineage>
</organism>
<keyword evidence="3 4" id="KW-0949">S-adenosyl-L-methionine</keyword>
<dbReference type="EMBL" id="CAUYUJ010017205">
    <property type="protein sequence ID" value="CAK0872818.1"/>
    <property type="molecule type" value="Genomic_DNA"/>
</dbReference>
<dbReference type="SUPFAM" id="SSF53335">
    <property type="entry name" value="S-adenosyl-L-methionine-dependent methyltransferases"/>
    <property type="match status" value="1"/>
</dbReference>
<dbReference type="Gene3D" id="2.70.160.11">
    <property type="entry name" value="Hnrnp arginine n-methyltransferase1"/>
    <property type="match status" value="1"/>
</dbReference>
<name>A0ABN9VKK8_9DINO</name>
<dbReference type="Proteomes" id="UP001189429">
    <property type="component" value="Unassembled WGS sequence"/>
</dbReference>
<evidence type="ECO:0000313" key="7">
    <source>
        <dbReference type="Proteomes" id="UP001189429"/>
    </source>
</evidence>
<sequence length="365" mass="39914">MADDDDDADKGLAGLSPEFQAMVGGMAGHTASFAKLLEKRAAKVSKEAGKKKDDEEFFESYADLAIHEEMLNDRPRCEAYREAIKFHQADWAERGNVRVIDVGSGTGLLAVLCARANAHHVIAVEASRLAHFARQVVETNTAPGAVEVRECRAEELALEDDAKVDNMLPSVLAVRDRCLRQGGLMLPSRCRLLVAPLEDPAWRAARLGFWGDVQGVDMSCLLPLATATACEKPHHRLVPADGLLAGATEVLSLDLSTVGDGDLRRFEAALRFELPAGRRLDGFASWFECEFGAAGWLLSTSPSREPTHWRQTAFYLREPIEGGGGASVEGSVRIERDESYSRGYRVTFDIGAAGRKRRVESYKLG</sequence>
<evidence type="ECO:0000259" key="5">
    <source>
        <dbReference type="Pfam" id="PF22528"/>
    </source>
</evidence>
<gene>
    <name evidence="6" type="ORF">PCOR1329_LOCUS58179</name>
</gene>
<dbReference type="PROSITE" id="PS51678">
    <property type="entry name" value="SAM_MT_PRMT"/>
    <property type="match status" value="1"/>
</dbReference>
<evidence type="ECO:0000256" key="4">
    <source>
        <dbReference type="PROSITE-ProRule" id="PRU01015"/>
    </source>
</evidence>
<protein>
    <recommendedName>
        <fullName evidence="5">Protein arginine N-methyltransferase domain-containing protein</fullName>
    </recommendedName>
</protein>
<evidence type="ECO:0000313" key="6">
    <source>
        <dbReference type="EMBL" id="CAK0872818.1"/>
    </source>
</evidence>
<dbReference type="PANTHER" id="PTHR11006">
    <property type="entry name" value="PROTEIN ARGININE N-METHYLTRANSFERASE"/>
    <property type="match status" value="1"/>
</dbReference>
<keyword evidence="1 4" id="KW-0489">Methyltransferase</keyword>
<keyword evidence="2 4" id="KW-0808">Transferase</keyword>
<evidence type="ECO:0000256" key="3">
    <source>
        <dbReference type="ARBA" id="ARBA00022691"/>
    </source>
</evidence>
<comment type="caution">
    <text evidence="6">The sequence shown here is derived from an EMBL/GenBank/DDBJ whole genome shotgun (WGS) entry which is preliminary data.</text>
</comment>
<reference evidence="6" key="1">
    <citation type="submission" date="2023-10" db="EMBL/GenBank/DDBJ databases">
        <authorList>
            <person name="Chen Y."/>
            <person name="Shah S."/>
            <person name="Dougan E. K."/>
            <person name="Thang M."/>
            <person name="Chan C."/>
        </authorList>
    </citation>
    <scope>NUCLEOTIDE SEQUENCE [LARGE SCALE GENOMIC DNA]</scope>
</reference>
<dbReference type="InterPro" id="IPR029063">
    <property type="entry name" value="SAM-dependent_MTases_sf"/>
</dbReference>
<accession>A0ABN9VKK8</accession>
<feature type="domain" description="Protein arginine N-methyltransferase" evidence="5">
    <location>
        <begin position="190"/>
        <end position="348"/>
    </location>
</feature>
<proteinExistence type="predicted"/>
<evidence type="ECO:0000256" key="2">
    <source>
        <dbReference type="ARBA" id="ARBA00022679"/>
    </source>
</evidence>
<evidence type="ECO:0000256" key="1">
    <source>
        <dbReference type="ARBA" id="ARBA00022603"/>
    </source>
</evidence>
<dbReference type="Pfam" id="PF06325">
    <property type="entry name" value="PrmA"/>
    <property type="match status" value="1"/>
</dbReference>